<dbReference type="SUPFAM" id="SSF50249">
    <property type="entry name" value="Nucleic acid-binding proteins"/>
    <property type="match status" value="1"/>
</dbReference>
<dbReference type="InterPro" id="IPR010280">
    <property type="entry name" value="U5_MeTrfase_fam"/>
</dbReference>
<evidence type="ECO:0000256" key="9">
    <source>
        <dbReference type="PROSITE-ProRule" id="PRU01024"/>
    </source>
</evidence>
<feature type="binding site" evidence="9">
    <location>
        <position position="356"/>
    </location>
    <ligand>
        <name>S-adenosyl-L-methionine</name>
        <dbReference type="ChEBI" id="CHEBI:59789"/>
    </ligand>
</feature>
<dbReference type="PANTHER" id="PTHR11061:SF30">
    <property type="entry name" value="TRNA (URACIL(54)-C(5))-METHYLTRANSFERASE"/>
    <property type="match status" value="1"/>
</dbReference>
<dbReference type="PANTHER" id="PTHR11061">
    <property type="entry name" value="RNA M5U METHYLTRANSFERASE"/>
    <property type="match status" value="1"/>
</dbReference>
<dbReference type="FunFam" id="2.40.50.140:FF:000201">
    <property type="entry name" value="TRM2p tRNA methyltransferase"/>
    <property type="match status" value="1"/>
</dbReference>
<dbReference type="PROSITE" id="PS01230">
    <property type="entry name" value="TRMA_1"/>
    <property type="match status" value="1"/>
</dbReference>
<evidence type="ECO:0000313" key="13">
    <source>
        <dbReference type="EMBL" id="KAF2842257.1"/>
    </source>
</evidence>
<feature type="compositionally biased region" description="Polar residues" evidence="11">
    <location>
        <begin position="1"/>
        <end position="12"/>
    </location>
</feature>
<evidence type="ECO:0000256" key="8">
    <source>
        <dbReference type="ARBA" id="ARBA00070108"/>
    </source>
</evidence>
<reference evidence="13" key="1">
    <citation type="journal article" date="2020" name="Stud. Mycol.">
        <title>101 Dothideomycetes genomes: a test case for predicting lifestyles and emergence of pathogens.</title>
        <authorList>
            <person name="Haridas S."/>
            <person name="Albert R."/>
            <person name="Binder M."/>
            <person name="Bloem J."/>
            <person name="Labutti K."/>
            <person name="Salamov A."/>
            <person name="Andreopoulos B."/>
            <person name="Baker S."/>
            <person name="Barry K."/>
            <person name="Bills G."/>
            <person name="Bluhm B."/>
            <person name="Cannon C."/>
            <person name="Castanera R."/>
            <person name="Culley D."/>
            <person name="Daum C."/>
            <person name="Ezra D."/>
            <person name="Gonzalez J."/>
            <person name="Henrissat B."/>
            <person name="Kuo A."/>
            <person name="Liang C."/>
            <person name="Lipzen A."/>
            <person name="Lutzoni F."/>
            <person name="Magnuson J."/>
            <person name="Mondo S."/>
            <person name="Nolan M."/>
            <person name="Ohm R."/>
            <person name="Pangilinan J."/>
            <person name="Park H.-J."/>
            <person name="Ramirez L."/>
            <person name="Alfaro M."/>
            <person name="Sun H."/>
            <person name="Tritt A."/>
            <person name="Yoshinaga Y."/>
            <person name="Zwiers L.-H."/>
            <person name="Turgeon B."/>
            <person name="Goodwin S."/>
            <person name="Spatafora J."/>
            <person name="Crous P."/>
            <person name="Grigoriev I."/>
        </authorList>
    </citation>
    <scope>NUCLEOTIDE SEQUENCE</scope>
    <source>
        <strain evidence="13">CBS 101060</strain>
    </source>
</reference>
<dbReference type="GO" id="GO:0030697">
    <property type="term" value="F:tRNA (uracil(54)-C5)-methyltransferase activity, S-adenosyl methionine-dependent"/>
    <property type="evidence" value="ECO:0007669"/>
    <property type="project" value="UniProtKB-EC"/>
</dbReference>
<dbReference type="InterPro" id="IPR025795">
    <property type="entry name" value="tRNA_(uracil-5-)_MeTrfase"/>
</dbReference>
<feature type="binding site" evidence="9">
    <location>
        <position position="411"/>
    </location>
    <ligand>
        <name>S-adenosyl-L-methionine</name>
        <dbReference type="ChEBI" id="CHEBI:59789"/>
    </ligand>
</feature>
<feature type="binding site" evidence="9">
    <location>
        <position position="390"/>
    </location>
    <ligand>
        <name>S-adenosyl-L-methionine</name>
        <dbReference type="ChEBI" id="CHEBI:59789"/>
    </ligand>
</feature>
<evidence type="ECO:0000256" key="10">
    <source>
        <dbReference type="PROSITE-ProRule" id="PRU10015"/>
    </source>
</evidence>
<dbReference type="GO" id="GO:0032259">
    <property type="term" value="P:methylation"/>
    <property type="evidence" value="ECO:0007669"/>
    <property type="project" value="UniProtKB-KW"/>
</dbReference>
<dbReference type="OrthoDB" id="10250660at2759"/>
<dbReference type="PROSITE" id="PS01231">
    <property type="entry name" value="TRMA_2"/>
    <property type="match status" value="1"/>
</dbReference>
<dbReference type="GO" id="GO:0008033">
    <property type="term" value="P:tRNA processing"/>
    <property type="evidence" value="ECO:0007669"/>
    <property type="project" value="UniProtKB-KW"/>
</dbReference>
<feature type="active site" evidence="10">
    <location>
        <position position="487"/>
    </location>
</feature>
<keyword evidence="4" id="KW-0819">tRNA processing</keyword>
<dbReference type="PROSITE" id="PS51622">
    <property type="entry name" value="SAM_MT_RNA_M5U_2"/>
    <property type="match status" value="1"/>
</dbReference>
<dbReference type="InterPro" id="IPR002792">
    <property type="entry name" value="TRAM_dom"/>
</dbReference>
<feature type="region of interest" description="Disordered" evidence="11">
    <location>
        <begin position="1"/>
        <end position="43"/>
    </location>
</feature>
<feature type="binding site" evidence="9">
    <location>
        <position position="460"/>
    </location>
    <ligand>
        <name>S-adenosyl-L-methionine</name>
        <dbReference type="ChEBI" id="CHEBI:59789"/>
    </ligand>
</feature>
<dbReference type="FunFam" id="3.40.50.150:FF:000104">
    <property type="entry name" value="S-adenosyl-L-methionine-dependent methyltransferase"/>
    <property type="match status" value="1"/>
</dbReference>
<organism evidence="13 14">
    <name type="scientific">Patellaria atrata CBS 101060</name>
    <dbReference type="NCBI Taxonomy" id="1346257"/>
    <lineage>
        <taxon>Eukaryota</taxon>
        <taxon>Fungi</taxon>
        <taxon>Dikarya</taxon>
        <taxon>Ascomycota</taxon>
        <taxon>Pezizomycotina</taxon>
        <taxon>Dothideomycetes</taxon>
        <taxon>Dothideomycetes incertae sedis</taxon>
        <taxon>Patellariales</taxon>
        <taxon>Patellariaceae</taxon>
        <taxon>Patellaria</taxon>
    </lineage>
</organism>
<dbReference type="Gene3D" id="2.40.50.140">
    <property type="entry name" value="Nucleic acid-binding proteins"/>
    <property type="match status" value="1"/>
</dbReference>
<comment type="catalytic activity">
    <reaction evidence="6">
        <text>uridine(54) in tRNA + S-adenosyl-L-methionine = 5-methyluridine(54) in tRNA + S-adenosyl-L-homocysteine + H(+)</text>
        <dbReference type="Rhea" id="RHEA:42712"/>
        <dbReference type="Rhea" id="RHEA-COMP:10167"/>
        <dbReference type="Rhea" id="RHEA-COMP:10193"/>
        <dbReference type="ChEBI" id="CHEBI:15378"/>
        <dbReference type="ChEBI" id="CHEBI:57856"/>
        <dbReference type="ChEBI" id="CHEBI:59789"/>
        <dbReference type="ChEBI" id="CHEBI:65315"/>
        <dbReference type="ChEBI" id="CHEBI:74447"/>
        <dbReference type="EC" id="2.1.1.35"/>
    </reaction>
</comment>
<dbReference type="InterPro" id="IPR030390">
    <property type="entry name" value="MeTrfase_TrmA_AS"/>
</dbReference>
<comment type="similarity">
    <text evidence="9">Belongs to the class I-like SAM-binding methyltransferase superfamily. RNA M5U methyltransferase family.</text>
</comment>
<dbReference type="InterPro" id="IPR029063">
    <property type="entry name" value="SAM-dependent_MTases_sf"/>
</dbReference>
<evidence type="ECO:0000256" key="1">
    <source>
        <dbReference type="ARBA" id="ARBA00022603"/>
    </source>
</evidence>
<evidence type="ECO:0000259" key="12">
    <source>
        <dbReference type="Pfam" id="PF01938"/>
    </source>
</evidence>
<evidence type="ECO:0000256" key="2">
    <source>
        <dbReference type="ARBA" id="ARBA00022679"/>
    </source>
</evidence>
<feature type="compositionally biased region" description="Basic residues" evidence="11">
    <location>
        <begin position="25"/>
        <end position="34"/>
    </location>
</feature>
<comment type="function">
    <text evidence="7">Catalyzes the formation of 5-methyl-uridine at position 54 (m5U54) in all tRNA. May also have a role in tRNA stabilization or maturation.</text>
</comment>
<dbReference type="AlphaFoldDB" id="A0A9P4SI59"/>
<keyword evidence="3 9" id="KW-0949">S-adenosyl-L-methionine</keyword>
<evidence type="ECO:0000256" key="7">
    <source>
        <dbReference type="ARBA" id="ARBA00054700"/>
    </source>
</evidence>
<dbReference type="Proteomes" id="UP000799429">
    <property type="component" value="Unassembled WGS sequence"/>
</dbReference>
<evidence type="ECO:0000313" key="14">
    <source>
        <dbReference type="Proteomes" id="UP000799429"/>
    </source>
</evidence>
<dbReference type="EC" id="2.1.1.35" evidence="5"/>
<sequence length="550" mass="60784">MDSVEKTNSVFPNASKKRSFNEGKRHFKKNKKQKGNPLGTEGSNEEVLLADIRALLQRQTLNDTSASDSTQALPELFAELDVTVSEISSTGDGLAFAPNTKHVYVVPFTAPGDTVTAKIYKQFHDESYSLADFVKVVTPSTHRDSSLVRCPYFSTCSGCQFQMLPYEYQLNHKKTIVEKAYRNFSKLKAELIPPVGNTIGSPLQYGYRTKLTPHFDGPPDAKHSDGRNGIRRTFKEVPPIGYMKKGTRTTIDIEECPIGTEAVQMGLRRERRKVAENLQKYSRGVTILLRESTKRIPNDALSGADSKSSTTDTDDVILEDRGPHIHQKNCISDQNAVSTEYVDDFVFTNPAGSFFQNNNSILPVFTQYIRDNILPKDASENKITNLIDAYSGSGLFTVTLSSMFKKSLGIDVAAKSIEFASKNARLNGLDASRASFIAADAADLFAKIDFPGDETAVVIDPSRKGCDESFLRQLLRYSPARIVYVSCNVHTQARDVGFLVRGMDGVDGGFGAGKGAYEIESLIGFDFFPQTGHVEGVAVLKRKVTRKREN</sequence>
<evidence type="ECO:0000256" key="5">
    <source>
        <dbReference type="ARBA" id="ARBA00033763"/>
    </source>
</evidence>
<feature type="active site" description="Nucleophile" evidence="9">
    <location>
        <position position="487"/>
    </location>
</feature>
<evidence type="ECO:0000256" key="11">
    <source>
        <dbReference type="SAM" id="MobiDB-lite"/>
    </source>
</evidence>
<dbReference type="FunFam" id="3.40.50.150:FF:000174">
    <property type="entry name" value="TRM2p tRNA methyltransferase"/>
    <property type="match status" value="1"/>
</dbReference>
<dbReference type="InterPro" id="IPR030391">
    <property type="entry name" value="MeTrfase_TrmA_CS"/>
</dbReference>
<keyword evidence="1 9" id="KW-0489">Methyltransferase</keyword>
<accession>A0A9P4SI59</accession>
<dbReference type="Gene3D" id="3.40.50.150">
    <property type="entry name" value="Vaccinia Virus protein VP39"/>
    <property type="match status" value="2"/>
</dbReference>
<dbReference type="InterPro" id="IPR012340">
    <property type="entry name" value="NA-bd_OB-fold"/>
</dbReference>
<gene>
    <name evidence="13" type="ORF">M501DRAFT_927713</name>
</gene>
<evidence type="ECO:0000256" key="6">
    <source>
        <dbReference type="ARBA" id="ARBA00052788"/>
    </source>
</evidence>
<keyword evidence="2 9" id="KW-0808">Transferase</keyword>
<comment type="caution">
    <text evidence="13">The sequence shown here is derived from an EMBL/GenBank/DDBJ whole genome shotgun (WGS) entry which is preliminary data.</text>
</comment>
<dbReference type="EMBL" id="MU006090">
    <property type="protein sequence ID" value="KAF2842257.1"/>
    <property type="molecule type" value="Genomic_DNA"/>
</dbReference>
<feature type="domain" description="TRAM" evidence="12">
    <location>
        <begin position="78"/>
        <end position="120"/>
    </location>
</feature>
<name>A0A9P4SI59_9PEZI</name>
<dbReference type="GO" id="GO:0009451">
    <property type="term" value="P:RNA modification"/>
    <property type="evidence" value="ECO:0007669"/>
    <property type="project" value="UniProtKB-ARBA"/>
</dbReference>
<keyword evidence="14" id="KW-1185">Reference proteome</keyword>
<dbReference type="PROSITE" id="PS51687">
    <property type="entry name" value="SAM_MT_RNA_M5U"/>
    <property type="match status" value="1"/>
</dbReference>
<protein>
    <recommendedName>
        <fullName evidence="8">tRNA (uracil(54)-C(5))-methyltransferase</fullName>
        <ecNumber evidence="5">2.1.1.35</ecNumber>
    </recommendedName>
</protein>
<dbReference type="Pfam" id="PF01938">
    <property type="entry name" value="TRAM"/>
    <property type="match status" value="1"/>
</dbReference>
<evidence type="ECO:0000256" key="3">
    <source>
        <dbReference type="ARBA" id="ARBA00022691"/>
    </source>
</evidence>
<dbReference type="SUPFAM" id="SSF53335">
    <property type="entry name" value="S-adenosyl-L-methionine-dependent methyltransferases"/>
    <property type="match status" value="1"/>
</dbReference>
<proteinExistence type="inferred from homology"/>
<evidence type="ECO:0000256" key="4">
    <source>
        <dbReference type="ARBA" id="ARBA00022694"/>
    </source>
</evidence>
<dbReference type="CDD" id="cd02440">
    <property type="entry name" value="AdoMet_MTases"/>
    <property type="match status" value="1"/>
</dbReference>
<dbReference type="Pfam" id="PF05958">
    <property type="entry name" value="tRNA_U5-meth_tr"/>
    <property type="match status" value="1"/>
</dbReference>